<evidence type="ECO:0000313" key="3">
    <source>
        <dbReference type="Proteomes" id="UP000059847"/>
    </source>
</evidence>
<evidence type="ECO:0000259" key="1">
    <source>
        <dbReference type="Pfam" id="PF21939"/>
    </source>
</evidence>
<dbReference type="AlphaFoldDB" id="A0A0M3V948"/>
<dbReference type="InterPro" id="IPR053827">
    <property type="entry name" value="Gp10_C"/>
</dbReference>
<organism evidence="2 3">
    <name type="scientific">Psychrobacter urativorans</name>
    <dbReference type="NCBI Taxonomy" id="45610"/>
    <lineage>
        <taxon>Bacteria</taxon>
        <taxon>Pseudomonadati</taxon>
        <taxon>Pseudomonadota</taxon>
        <taxon>Gammaproteobacteria</taxon>
        <taxon>Moraxellales</taxon>
        <taxon>Moraxellaceae</taxon>
        <taxon>Psychrobacter</taxon>
    </lineage>
</organism>
<feature type="domain" description="Baseplate structural protein Gp10 C-terminal" evidence="1">
    <location>
        <begin position="58"/>
        <end position="189"/>
    </location>
</feature>
<accession>A0A0M3V948</accession>
<evidence type="ECO:0000313" key="2">
    <source>
        <dbReference type="EMBL" id="ALF60323.1"/>
    </source>
</evidence>
<protein>
    <recommendedName>
        <fullName evidence="1">Baseplate structural protein Gp10 C-terminal domain-containing protein</fullName>
    </recommendedName>
</protein>
<proteinExistence type="predicted"/>
<dbReference type="EMBL" id="CP012678">
    <property type="protein sequence ID" value="ALF60323.1"/>
    <property type="molecule type" value="Genomic_DNA"/>
</dbReference>
<sequence>MSTLALTPQWHDAINQVETTEKILGGAAGNANLASKQLAENILWLKQTIENIRNEPIKVGDIYTTTISHATAAAVNTHHGYGTWERFAEGRTLVGYSTKSTDIAEYKTMGNEFGENTHKLTVDEMPSHRHTLKHGRDNGITDNDAGTIASDTPIWSNQYIPDSTIGSAGGDQPHNNTQPSKVVANWLRTA</sequence>
<reference evidence="2 3" key="1">
    <citation type="submission" date="2015-09" db="EMBL/GenBank/DDBJ databases">
        <title>Complete genome of Psychrobacter urativorans R10.10B.</title>
        <authorList>
            <person name="See-Too W.S."/>
            <person name="Chan K.G."/>
        </authorList>
    </citation>
    <scope>NUCLEOTIDE SEQUENCE [LARGE SCALE GENOMIC DNA]</scope>
    <source>
        <strain evidence="2 3">R10.10B</strain>
    </source>
</reference>
<dbReference type="OrthoDB" id="9810174at2"/>
<dbReference type="KEGG" id="pur:AOC03_09965"/>
<dbReference type="Pfam" id="PF21939">
    <property type="entry name" value="Gp10_C"/>
    <property type="match status" value="1"/>
</dbReference>
<dbReference type="SUPFAM" id="SSF88874">
    <property type="entry name" value="Receptor-binding domain of short tail fibre protein gp12"/>
    <property type="match status" value="1"/>
</dbReference>
<dbReference type="RefSeq" id="WP_062535605.1">
    <property type="nucleotide sequence ID" value="NZ_CP012678.1"/>
</dbReference>
<keyword evidence="3" id="KW-1185">Reference proteome</keyword>
<gene>
    <name evidence="2" type="ORF">AOC03_09965</name>
</gene>
<dbReference type="STRING" id="45610.AOC03_09965"/>
<dbReference type="Proteomes" id="UP000059847">
    <property type="component" value="Chromosome"/>
</dbReference>
<name>A0A0M3V948_9GAMM</name>